<dbReference type="EMBL" id="KZ805321">
    <property type="protein sequence ID" value="PVI04407.1"/>
    <property type="molecule type" value="Genomic_DNA"/>
</dbReference>
<gene>
    <name evidence="1" type="ORF">DM02DRAFT_176075</name>
</gene>
<dbReference type="Proteomes" id="UP000244855">
    <property type="component" value="Unassembled WGS sequence"/>
</dbReference>
<sequence>MPKYGHDITDRRCIYLRLITPPGNSLAARCVRRRTMYIYLHTSGLRQWPKSQRVGNRTQLSFMLLDLGIADMHHVTVSCSQRTVLDLLTHLQSVSHQPADKDRDDGRRQDIGLLDWPIGDTRNSLISRCPYRMQRGTQCRIKLRYLFMLNVSMFLGSSVQL</sequence>
<organism evidence="1 2">
    <name type="scientific">Periconia macrospinosa</name>
    <dbReference type="NCBI Taxonomy" id="97972"/>
    <lineage>
        <taxon>Eukaryota</taxon>
        <taxon>Fungi</taxon>
        <taxon>Dikarya</taxon>
        <taxon>Ascomycota</taxon>
        <taxon>Pezizomycotina</taxon>
        <taxon>Dothideomycetes</taxon>
        <taxon>Pleosporomycetidae</taxon>
        <taxon>Pleosporales</taxon>
        <taxon>Massarineae</taxon>
        <taxon>Periconiaceae</taxon>
        <taxon>Periconia</taxon>
    </lineage>
</organism>
<evidence type="ECO:0000313" key="1">
    <source>
        <dbReference type="EMBL" id="PVI04407.1"/>
    </source>
</evidence>
<protein>
    <submittedName>
        <fullName evidence="1">Uncharacterized protein</fullName>
    </submittedName>
</protein>
<accession>A0A2V1E1K2</accession>
<evidence type="ECO:0000313" key="2">
    <source>
        <dbReference type="Proteomes" id="UP000244855"/>
    </source>
</evidence>
<name>A0A2V1E1K2_9PLEO</name>
<proteinExistence type="predicted"/>
<keyword evidence="2" id="KW-1185">Reference proteome</keyword>
<dbReference type="AlphaFoldDB" id="A0A2V1E1K2"/>
<reference evidence="1 2" key="1">
    <citation type="journal article" date="2018" name="Sci. Rep.">
        <title>Comparative genomics provides insights into the lifestyle and reveals functional heterogeneity of dark septate endophytic fungi.</title>
        <authorList>
            <person name="Knapp D.G."/>
            <person name="Nemeth J.B."/>
            <person name="Barry K."/>
            <person name="Hainaut M."/>
            <person name="Henrissat B."/>
            <person name="Johnson J."/>
            <person name="Kuo A."/>
            <person name="Lim J.H.P."/>
            <person name="Lipzen A."/>
            <person name="Nolan M."/>
            <person name="Ohm R.A."/>
            <person name="Tamas L."/>
            <person name="Grigoriev I.V."/>
            <person name="Spatafora J.W."/>
            <person name="Nagy L.G."/>
            <person name="Kovacs G.M."/>
        </authorList>
    </citation>
    <scope>NUCLEOTIDE SEQUENCE [LARGE SCALE GENOMIC DNA]</scope>
    <source>
        <strain evidence="1 2">DSE2036</strain>
    </source>
</reference>